<feature type="compositionally biased region" description="Polar residues" evidence="6">
    <location>
        <begin position="686"/>
        <end position="703"/>
    </location>
</feature>
<keyword evidence="2" id="KW-0808">Transferase</keyword>
<dbReference type="PANTHER" id="PTHR45800">
    <property type="entry name" value="PHOSPHATIDYLINOSITOL 4-KINASE GAMMA"/>
    <property type="match status" value="1"/>
</dbReference>
<accession>A0ABD3QR59</accession>
<evidence type="ECO:0000313" key="9">
    <source>
        <dbReference type="Proteomes" id="UP001530315"/>
    </source>
</evidence>
<dbReference type="SMART" id="SM00213">
    <property type="entry name" value="UBQ"/>
    <property type="match status" value="1"/>
</dbReference>
<keyword evidence="3" id="KW-0547">Nucleotide-binding</keyword>
<evidence type="ECO:0000256" key="5">
    <source>
        <dbReference type="ARBA" id="ARBA00022840"/>
    </source>
</evidence>
<dbReference type="GO" id="GO:0005524">
    <property type="term" value="F:ATP binding"/>
    <property type="evidence" value="ECO:0007669"/>
    <property type="project" value="UniProtKB-KW"/>
</dbReference>
<feature type="region of interest" description="Disordered" evidence="6">
    <location>
        <begin position="577"/>
        <end position="600"/>
    </location>
</feature>
<dbReference type="PROSITE" id="PS50053">
    <property type="entry name" value="UBIQUITIN_2"/>
    <property type="match status" value="1"/>
</dbReference>
<dbReference type="InterPro" id="IPR044571">
    <property type="entry name" value="P4KG1-8"/>
</dbReference>
<comment type="caution">
    <text evidence="8">The sequence shown here is derived from an EMBL/GenBank/DDBJ whole genome shotgun (WGS) entry which is preliminary data.</text>
</comment>
<comment type="similarity">
    <text evidence="1">Belongs to the PI3/PI4-kinase family. Type II PI4K subfamily.</text>
</comment>
<keyword evidence="4" id="KW-0418">Kinase</keyword>
<gene>
    <name evidence="8" type="ORF">ACHAW5_005037</name>
</gene>
<dbReference type="CDD" id="cd17039">
    <property type="entry name" value="Ubl_ubiquitin_like"/>
    <property type="match status" value="1"/>
</dbReference>
<feature type="region of interest" description="Disordered" evidence="6">
    <location>
        <begin position="673"/>
        <end position="703"/>
    </location>
</feature>
<evidence type="ECO:0000256" key="1">
    <source>
        <dbReference type="ARBA" id="ARBA00008941"/>
    </source>
</evidence>
<dbReference type="Proteomes" id="UP001530315">
    <property type="component" value="Unassembled WGS sequence"/>
</dbReference>
<keyword evidence="9" id="KW-1185">Reference proteome</keyword>
<dbReference type="InterPro" id="IPR000403">
    <property type="entry name" value="PI3/4_kinase_cat_dom"/>
</dbReference>
<dbReference type="Gene3D" id="3.10.20.90">
    <property type="entry name" value="Phosphatidylinositol 3-kinase Catalytic Subunit, Chain A, domain 1"/>
    <property type="match status" value="1"/>
</dbReference>
<dbReference type="InterPro" id="IPR029071">
    <property type="entry name" value="Ubiquitin-like_domsf"/>
</dbReference>
<dbReference type="AlphaFoldDB" id="A0ABD3QR59"/>
<evidence type="ECO:0000256" key="4">
    <source>
        <dbReference type="ARBA" id="ARBA00022777"/>
    </source>
</evidence>
<dbReference type="InterPro" id="IPR000626">
    <property type="entry name" value="Ubiquitin-like_dom"/>
</dbReference>
<evidence type="ECO:0000256" key="3">
    <source>
        <dbReference type="ARBA" id="ARBA00022741"/>
    </source>
</evidence>
<proteinExistence type="inferred from homology"/>
<dbReference type="SUPFAM" id="SSF54236">
    <property type="entry name" value="Ubiquitin-like"/>
    <property type="match status" value="1"/>
</dbReference>
<dbReference type="PANTHER" id="PTHR45800:SF11">
    <property type="entry name" value="PHOSPHATIDYLINOSITOL 3-KINASE-RELATED PROTEIN KINASE"/>
    <property type="match status" value="1"/>
</dbReference>
<feature type="region of interest" description="Disordered" evidence="6">
    <location>
        <begin position="193"/>
        <end position="226"/>
    </location>
</feature>
<dbReference type="Pfam" id="PF00454">
    <property type="entry name" value="PI3_PI4_kinase"/>
    <property type="match status" value="1"/>
</dbReference>
<keyword evidence="5" id="KW-0067">ATP-binding</keyword>
<reference evidence="8 9" key="1">
    <citation type="submission" date="2024-10" db="EMBL/GenBank/DDBJ databases">
        <title>Updated reference genomes for cyclostephanoid diatoms.</title>
        <authorList>
            <person name="Roberts W.R."/>
            <person name="Alverson A.J."/>
        </authorList>
    </citation>
    <scope>NUCLEOTIDE SEQUENCE [LARGE SCALE GENOMIC DNA]</scope>
    <source>
        <strain evidence="8 9">AJA276-08</strain>
    </source>
</reference>
<dbReference type="EMBL" id="JALLAZ020000138">
    <property type="protein sequence ID" value="KAL3802700.1"/>
    <property type="molecule type" value="Genomic_DNA"/>
</dbReference>
<dbReference type="GO" id="GO:0016301">
    <property type="term" value="F:kinase activity"/>
    <property type="evidence" value="ECO:0007669"/>
    <property type="project" value="UniProtKB-KW"/>
</dbReference>
<name>A0ABD3QR59_9STRA</name>
<evidence type="ECO:0000256" key="2">
    <source>
        <dbReference type="ARBA" id="ARBA00022679"/>
    </source>
</evidence>
<evidence type="ECO:0000256" key="6">
    <source>
        <dbReference type="SAM" id="MobiDB-lite"/>
    </source>
</evidence>
<evidence type="ECO:0000313" key="8">
    <source>
        <dbReference type="EMBL" id="KAL3802700.1"/>
    </source>
</evidence>
<protein>
    <recommendedName>
        <fullName evidence="7">Ubiquitin-like domain-containing protein</fullName>
    </recommendedName>
</protein>
<sequence length="843" mass="91160">MSENNRTSVSHHDRASSDASSIDLRIFIKDVHDTHGRKRPLTVRPWATVKDVKDQLTKHLHIPASSQCIYFGPVLSSAKELPNHRTLQDAGIYRNGETLLLEIKGNSPGGIHPGGLLMKSACPSISSLRSQTNDICVSSSTLDLAPKSLQRLVQQARRGLALGFKPSLAPDGSGGSYFLSDARKKRVGVFKPADEEPFAENNPRGYVPHAGASSSATSGGAGEDSLRQGIRPGELCLREVAAFLLDHDGFSGVPMTTLAEARHPALHVAGTRWTLSEGGAGVGVHSLTHSPSLGSLTVTTSTSPSTPPSQELMKKVGSFQEYIHAECTMDDISPSKISVDEVHKIAILDIRIMNADRNVANILCQRIPEDPDHFRLIPIDHGYSLRSKCDVAWFDWCWLDWPQMKEPLSRASRDYVLKLDIEADVRMLQERLNMQNDVLDYYRSSCQILKAGIRAGLTLYDICSAILCRNDPGGVVPSKLEMLTSMASELAMSAVYNGRFHHATASWALEEQLATRRFMTDQRSRLSSRFNSSKTRPVVRSASSSVFSVFTDELSRANSASSKGFCESAKSSMNSECPPGMVHASHSDNSSDGDDDATSFASECHEDTAAGEWAAALVAVADQSMDKEGSLFGRDRSISESSSDASSMASSSALSKSPVGFWHVRPGSSSLISCASDDDDEPISWAASSESTSHTHPVGSPSSFNCGDDSPIFSPIASSGLGKLLAESSGVASTAAPAAGKSSNPPKIVDDEFGSIPPPTDHSLTTKSAGNYSYKQFKKSVSYSDFTTHKNAGPKQYRSSSILPPTLHADDLFRTYFIKFVDLLVVREITMTEHLLHSKELKS</sequence>
<organism evidence="8 9">
    <name type="scientific">Stephanodiscus triporus</name>
    <dbReference type="NCBI Taxonomy" id="2934178"/>
    <lineage>
        <taxon>Eukaryota</taxon>
        <taxon>Sar</taxon>
        <taxon>Stramenopiles</taxon>
        <taxon>Ochrophyta</taxon>
        <taxon>Bacillariophyta</taxon>
        <taxon>Coscinodiscophyceae</taxon>
        <taxon>Thalassiosirophycidae</taxon>
        <taxon>Stephanodiscales</taxon>
        <taxon>Stephanodiscaceae</taxon>
        <taxon>Stephanodiscus</taxon>
    </lineage>
</organism>
<feature type="domain" description="Ubiquitin-like" evidence="7">
    <location>
        <begin position="24"/>
        <end position="92"/>
    </location>
</feature>
<evidence type="ECO:0000259" key="7">
    <source>
        <dbReference type="PROSITE" id="PS50053"/>
    </source>
</evidence>